<organism evidence="2 3">
    <name type="scientific">Jeotgalibacillus campisalis</name>
    <dbReference type="NCBI Taxonomy" id="220754"/>
    <lineage>
        <taxon>Bacteria</taxon>
        <taxon>Bacillati</taxon>
        <taxon>Bacillota</taxon>
        <taxon>Bacilli</taxon>
        <taxon>Bacillales</taxon>
        <taxon>Caryophanaceae</taxon>
        <taxon>Jeotgalibacillus</taxon>
    </lineage>
</organism>
<dbReference type="AlphaFoldDB" id="A0A0C2VQ77"/>
<name>A0A0C2VQ77_9BACL</name>
<feature type="domain" description="Terminase large subunit ribonuclease H-like" evidence="1">
    <location>
        <begin position="319"/>
        <end position="416"/>
    </location>
</feature>
<evidence type="ECO:0000313" key="2">
    <source>
        <dbReference type="EMBL" id="KIL46168.1"/>
    </source>
</evidence>
<proteinExistence type="predicted"/>
<dbReference type="InterPro" id="IPR054762">
    <property type="entry name" value="Gp19_RNaseH-like"/>
</dbReference>
<dbReference type="Pfam" id="PF22530">
    <property type="entry name" value="Terminase-T7_RNaseH-like"/>
    <property type="match status" value="1"/>
</dbReference>
<accession>A0A0C2VQ77</accession>
<evidence type="ECO:0000313" key="3">
    <source>
        <dbReference type="Proteomes" id="UP000031972"/>
    </source>
</evidence>
<dbReference type="OrthoDB" id="9771580at2"/>
<dbReference type="PATRIC" id="fig|220754.4.peg.2857"/>
<evidence type="ECO:0000259" key="1">
    <source>
        <dbReference type="Pfam" id="PF22530"/>
    </source>
</evidence>
<gene>
    <name evidence="2" type="ORF">KR50_28430</name>
</gene>
<dbReference type="NCBIfam" id="TIGR01630">
    <property type="entry name" value="psiM2_ORF9"/>
    <property type="match status" value="1"/>
</dbReference>
<dbReference type="Proteomes" id="UP000031972">
    <property type="component" value="Unassembled WGS sequence"/>
</dbReference>
<protein>
    <submittedName>
        <fullName evidence="2">Terminase</fullName>
    </submittedName>
</protein>
<keyword evidence="3" id="KW-1185">Reference proteome</keyword>
<comment type="caution">
    <text evidence="2">The sequence shown here is derived from an EMBL/GenBank/DDBJ whole genome shotgun (WGS) entry which is preliminary data.</text>
</comment>
<reference evidence="2 3" key="1">
    <citation type="submission" date="2015-01" db="EMBL/GenBank/DDBJ databases">
        <title>Jeotgalibacillus campisalis genome sequencing.</title>
        <authorList>
            <person name="Goh K.M."/>
            <person name="Chan K.-G."/>
            <person name="Yaakop A.S."/>
            <person name="Ee R."/>
            <person name="Gan H.M."/>
            <person name="Chan C.S."/>
        </authorList>
    </citation>
    <scope>NUCLEOTIDE SEQUENCE [LARGE SCALE GENOMIC DNA]</scope>
    <source>
        <strain evidence="2 3">SF-57</strain>
    </source>
</reference>
<sequence>MVTARDLLEEKLRRIRNKRIALSRESFWEYCVTRAPSFYKEDRPHLKRIANTLQSLYEGTLLKPNGEPYENMIMNIPPRHGKSRTLILFCEWVLGKDKENKIITASYNEDLATTFSRYTRDGISEEKIYPHEIVFADIFPEVRIKHGDGSYRQWALEGQFFNYKGAGLGGSITGKGGNILIVDDPIKNAEEAFNENALDKQWQWFTDTFLSRQEQSDRSIKIVNMTRWSKKDICGRILESEEKDEWFVLLIPAEDEQGNMLCPPLLNKKRFESLKRLMDETIMEANYYQRPVDVKGILYKTFKTYEDVPQFERIINYTDTADEGSDYLCSIIAGVYQGEAYILDVYYTKDGMEVTEKETASFFVRNNVNKAEIESNNGGRGFARNVKRIIWEEFQTKSVVVKWFHQSKNKMARILTNSSFIQDHVYYPVDWKQRWPEFYKHITEFQKEGKNKNDDAPDALTGIAEIVNKRGVTVLK</sequence>
<dbReference type="Pfam" id="PF03237">
    <property type="entry name" value="Terminase_6N"/>
    <property type="match status" value="1"/>
</dbReference>
<dbReference type="EMBL" id="JXRR01000017">
    <property type="protein sequence ID" value="KIL46168.1"/>
    <property type="molecule type" value="Genomic_DNA"/>
</dbReference>
<dbReference type="InterPro" id="IPR006517">
    <property type="entry name" value="Phage_terminase_lsu-like_C"/>
</dbReference>